<dbReference type="InterPro" id="IPR029060">
    <property type="entry name" value="PIN-like_dom_sf"/>
</dbReference>
<dbReference type="GO" id="GO:0008408">
    <property type="term" value="F:3'-5' exonuclease activity"/>
    <property type="evidence" value="ECO:0007669"/>
    <property type="project" value="InterPro"/>
</dbReference>
<evidence type="ECO:0000259" key="20">
    <source>
        <dbReference type="SMART" id="SM00482"/>
    </source>
</evidence>
<protein>
    <recommendedName>
        <fullName evidence="4 16">DNA polymerase I</fullName>
        <ecNumber evidence="3 16">2.7.7.7</ecNumber>
    </recommendedName>
</protein>
<sequence>MTTKNKKLLLFDGSSLAFRAFFAIPNFDTFVNKNGLHTNALFAFHSMFKTVLDKEAPSHALVAWDAGKTTFRTEMYGDYKGGRQKTPAEFREQMPFFNVMLDAFGVSHYGLVNYEADDIIGTLAMQAADQGFEVVIVSGDRDLIQLARPNIRVDITRKGVSQLEPYTPETIDEKYGITPQQIVDMKGLMGDSSDNYPGVTKIGEKTALKLLHDYESMEGVYDHIDEMKASKRKENLINDKEQAFLSKKLARIATEAPVEVSLDDIVRQDIDVQALMTFYKDMDFNQFMSQLLDKTDNQDLLSEDWEDVDYHYLSQADQVSAELFSADTMALYMENLAKNYHEGQIEMVAWGSKDQIYVADANFILKQADFQIWLADVDKKKVVYDAKRSQVMLSKLGLDFAGIQDDVLIAGYLLTAKDLSKDLAELAHEFGIDQLAFDESIYGKGAKRALPEDQETMASHLARKIAAIWQLQSLTQDQLASNEMLDLYQDLELPLAKVLAQMEIQGVRVDRKQLETMQAEFDVKLGELENDIYQIAGHDFNINSPKQLGKVLFEELELPVIKKTKTGYSTAQSVLEKLQGKSPIIDYILDYRQLAKLQSTYVAGLQDFIQEDHKIHTRFQQTLTTTGRLSSADPNLQNIPIRSDEGRKIRKAFIPSHSGWKIFSSDYSQIELRVLAHLSGDDHMRDVFQAGQDIHQSTAMKVYGVDSNAVSKNMRRNAKAVNFGIVYGISDYGLSQNLNISRKEAQSFIDAYFESFPKIEDYMDRVVQEARDKGYAQTMFNRRRYLPDIKAKNFNVRSFAERNAMNTPIQGTAADIIKFAMLAMDKALKEKNLQARMLLQVHDELIFECPEEEVPVLEDLVPEIMASAVDLSIPLTVESSYGDNWYDA</sequence>
<dbReference type="InterPro" id="IPR054690">
    <property type="entry name" value="DNA_polI_exonuclease"/>
</dbReference>
<keyword evidence="22" id="KW-1185">Reference proteome</keyword>
<evidence type="ECO:0000256" key="6">
    <source>
        <dbReference type="ARBA" id="ARBA00022695"/>
    </source>
</evidence>
<keyword evidence="5 17" id="KW-0808">Transferase</keyword>
<dbReference type="CDD" id="cd06140">
    <property type="entry name" value="DNA_polA_I_Bacillus_like_exo"/>
    <property type="match status" value="1"/>
</dbReference>
<evidence type="ECO:0000256" key="10">
    <source>
        <dbReference type="ARBA" id="ARBA00022801"/>
    </source>
</evidence>
<evidence type="ECO:0000256" key="1">
    <source>
        <dbReference type="ARBA" id="ARBA00007705"/>
    </source>
</evidence>
<reference evidence="21" key="1">
    <citation type="submission" date="2022-12" db="EMBL/GenBank/DDBJ databases">
        <title>Description and comparative metabolic analysis of Aerococcus sp. nov., isolated from the feces of a pig.</title>
        <authorList>
            <person name="Chang Y.-H."/>
        </authorList>
    </citation>
    <scope>NUCLEOTIDE SEQUENCE</scope>
    <source>
        <strain evidence="21">YH-aer222</strain>
    </source>
</reference>
<feature type="domain" description="DNA-directed DNA polymerase family A palm" evidence="20">
    <location>
        <begin position="646"/>
        <end position="853"/>
    </location>
</feature>
<dbReference type="Gene3D" id="1.10.150.20">
    <property type="entry name" value="5' to 3' exonuclease, C-terminal subdomain"/>
    <property type="match status" value="2"/>
</dbReference>
<organism evidence="21 22">
    <name type="scientific">Aerococcus kribbianus</name>
    <dbReference type="NCBI Taxonomy" id="2999064"/>
    <lineage>
        <taxon>Bacteria</taxon>
        <taxon>Bacillati</taxon>
        <taxon>Bacillota</taxon>
        <taxon>Bacilli</taxon>
        <taxon>Lactobacillales</taxon>
        <taxon>Aerococcaceae</taxon>
        <taxon>Aerococcus</taxon>
    </lineage>
</organism>
<evidence type="ECO:0000256" key="13">
    <source>
        <dbReference type="ARBA" id="ARBA00023125"/>
    </source>
</evidence>
<evidence type="ECO:0000256" key="15">
    <source>
        <dbReference type="ARBA" id="ARBA00049244"/>
    </source>
</evidence>
<dbReference type="InterPro" id="IPR018320">
    <property type="entry name" value="DNA_polymerase_1"/>
</dbReference>
<dbReference type="InterPro" id="IPR012337">
    <property type="entry name" value="RNaseH-like_sf"/>
</dbReference>
<dbReference type="Gene3D" id="3.30.420.10">
    <property type="entry name" value="Ribonuclease H-like superfamily/Ribonuclease H"/>
    <property type="match status" value="1"/>
</dbReference>
<evidence type="ECO:0000256" key="17">
    <source>
        <dbReference type="RuleBase" id="RU004460"/>
    </source>
</evidence>
<evidence type="ECO:0000256" key="9">
    <source>
        <dbReference type="ARBA" id="ARBA00022763"/>
    </source>
</evidence>
<dbReference type="CDD" id="cd09859">
    <property type="entry name" value="PIN_53EXO"/>
    <property type="match status" value="1"/>
</dbReference>
<evidence type="ECO:0000256" key="12">
    <source>
        <dbReference type="ARBA" id="ARBA00022932"/>
    </source>
</evidence>
<evidence type="ECO:0000256" key="2">
    <source>
        <dbReference type="ARBA" id="ARBA00011541"/>
    </source>
</evidence>
<dbReference type="FunFam" id="3.40.50.1010:FF:000001">
    <property type="entry name" value="DNA polymerase I"/>
    <property type="match status" value="1"/>
</dbReference>
<dbReference type="Pfam" id="PF02739">
    <property type="entry name" value="5_3_exonuc_N"/>
    <property type="match status" value="1"/>
</dbReference>
<dbReference type="GO" id="GO:0006261">
    <property type="term" value="P:DNA-templated DNA replication"/>
    <property type="evidence" value="ECO:0007669"/>
    <property type="project" value="UniProtKB-UniRule"/>
</dbReference>
<dbReference type="RefSeq" id="WP_268752381.1">
    <property type="nucleotide sequence ID" value="NZ_JAPRFQ010000002.1"/>
</dbReference>
<dbReference type="GO" id="GO:0008409">
    <property type="term" value="F:5'-3' exonuclease activity"/>
    <property type="evidence" value="ECO:0007669"/>
    <property type="project" value="InterPro"/>
</dbReference>
<dbReference type="PANTHER" id="PTHR10133:SF27">
    <property type="entry name" value="DNA POLYMERASE NU"/>
    <property type="match status" value="1"/>
</dbReference>
<dbReference type="NCBIfam" id="TIGR00593">
    <property type="entry name" value="pola"/>
    <property type="match status" value="1"/>
</dbReference>
<dbReference type="SUPFAM" id="SSF88723">
    <property type="entry name" value="PIN domain-like"/>
    <property type="match status" value="1"/>
</dbReference>
<evidence type="ECO:0000256" key="8">
    <source>
        <dbReference type="ARBA" id="ARBA00022722"/>
    </source>
</evidence>
<dbReference type="FunFam" id="1.10.150.20:FF:000002">
    <property type="entry name" value="DNA polymerase I"/>
    <property type="match status" value="1"/>
</dbReference>
<comment type="similarity">
    <text evidence="1 17">Belongs to the DNA polymerase type-A family.</text>
</comment>
<dbReference type="GO" id="GO:0003677">
    <property type="term" value="F:DNA binding"/>
    <property type="evidence" value="ECO:0007669"/>
    <property type="project" value="UniProtKB-UniRule"/>
</dbReference>
<evidence type="ECO:0000256" key="11">
    <source>
        <dbReference type="ARBA" id="ARBA00022839"/>
    </source>
</evidence>
<dbReference type="SMART" id="SM00475">
    <property type="entry name" value="53EXOc"/>
    <property type="match status" value="1"/>
</dbReference>
<evidence type="ECO:0000313" key="22">
    <source>
        <dbReference type="Proteomes" id="UP001146670"/>
    </source>
</evidence>
<dbReference type="SMART" id="SM00474">
    <property type="entry name" value="35EXOc"/>
    <property type="match status" value="1"/>
</dbReference>
<evidence type="ECO:0000256" key="16">
    <source>
        <dbReference type="NCBIfam" id="TIGR00593"/>
    </source>
</evidence>
<dbReference type="EMBL" id="JAPRFR010000002">
    <property type="protein sequence ID" value="MCZ0726054.1"/>
    <property type="molecule type" value="Genomic_DNA"/>
</dbReference>
<dbReference type="Gene3D" id="3.40.50.1010">
    <property type="entry name" value="5'-nuclease"/>
    <property type="match status" value="1"/>
</dbReference>
<dbReference type="InterPro" id="IPR002298">
    <property type="entry name" value="DNA_polymerase_A"/>
</dbReference>
<accession>A0A9X3FQM4</accession>
<dbReference type="NCBIfam" id="NF004397">
    <property type="entry name" value="PRK05755.1"/>
    <property type="match status" value="1"/>
</dbReference>
<dbReference type="FunFam" id="1.10.150.20:FF:000003">
    <property type="entry name" value="DNA polymerase I"/>
    <property type="match status" value="1"/>
</dbReference>
<dbReference type="Gene3D" id="1.20.1060.10">
    <property type="entry name" value="Taq DNA Polymerase, Chain T, domain 4"/>
    <property type="match status" value="1"/>
</dbReference>
<dbReference type="InterPro" id="IPR002421">
    <property type="entry name" value="5-3_exonuclease"/>
</dbReference>
<dbReference type="InterPro" id="IPR001098">
    <property type="entry name" value="DNA-dir_DNA_pol_A_palm_dom"/>
</dbReference>
<dbReference type="SUPFAM" id="SSF53098">
    <property type="entry name" value="Ribonuclease H-like"/>
    <property type="match status" value="1"/>
</dbReference>
<feature type="domain" description="5'-3' exonuclease" evidence="19">
    <location>
        <begin position="6"/>
        <end position="268"/>
    </location>
</feature>
<dbReference type="PROSITE" id="PS00447">
    <property type="entry name" value="DNA_POLYMERASE_A"/>
    <property type="match status" value="1"/>
</dbReference>
<dbReference type="Proteomes" id="UP001146670">
    <property type="component" value="Unassembled WGS sequence"/>
</dbReference>
<keyword evidence="13 17" id="KW-0238">DNA-binding</keyword>
<keyword evidence="8" id="KW-0540">Nuclease</keyword>
<dbReference type="PRINTS" id="PR00868">
    <property type="entry name" value="DNAPOLI"/>
</dbReference>
<dbReference type="InterPro" id="IPR008918">
    <property type="entry name" value="HhH2"/>
</dbReference>
<evidence type="ECO:0000256" key="3">
    <source>
        <dbReference type="ARBA" id="ARBA00012417"/>
    </source>
</evidence>
<dbReference type="PANTHER" id="PTHR10133">
    <property type="entry name" value="DNA POLYMERASE I"/>
    <property type="match status" value="1"/>
</dbReference>
<evidence type="ECO:0000259" key="19">
    <source>
        <dbReference type="SMART" id="SM00475"/>
    </source>
</evidence>
<dbReference type="CDD" id="cd08637">
    <property type="entry name" value="DNA_pol_A_pol_I_C"/>
    <property type="match status" value="1"/>
</dbReference>
<dbReference type="SUPFAM" id="SSF47807">
    <property type="entry name" value="5' to 3' exonuclease, C-terminal subdomain"/>
    <property type="match status" value="1"/>
</dbReference>
<comment type="caution">
    <text evidence="21">The sequence shown here is derived from an EMBL/GenBank/DDBJ whole genome shotgun (WGS) entry which is preliminary data.</text>
</comment>
<feature type="domain" description="3'-5' exonuclease" evidence="18">
    <location>
        <begin position="310"/>
        <end position="480"/>
    </location>
</feature>
<keyword evidence="9 17" id="KW-0227">DNA damage</keyword>
<evidence type="ECO:0000259" key="18">
    <source>
        <dbReference type="SMART" id="SM00474"/>
    </source>
</evidence>
<dbReference type="GO" id="GO:0003887">
    <property type="term" value="F:DNA-directed DNA polymerase activity"/>
    <property type="evidence" value="ECO:0007669"/>
    <property type="project" value="UniProtKB-UniRule"/>
</dbReference>
<dbReference type="Pfam" id="PF00476">
    <property type="entry name" value="DNA_pol_A"/>
    <property type="match status" value="1"/>
</dbReference>
<keyword evidence="12 17" id="KW-0239">DNA-directed DNA polymerase</keyword>
<dbReference type="FunFam" id="1.20.1060.10:FF:000001">
    <property type="entry name" value="DNA polymerase I"/>
    <property type="match status" value="1"/>
</dbReference>
<keyword evidence="14 17" id="KW-0234">DNA repair</keyword>
<keyword evidence="7 17" id="KW-0235">DNA replication</keyword>
<dbReference type="Pfam" id="PF01367">
    <property type="entry name" value="5_3_exonuc"/>
    <property type="match status" value="1"/>
</dbReference>
<dbReference type="InterPro" id="IPR002562">
    <property type="entry name" value="3'-5'_exonuclease_dom"/>
</dbReference>
<dbReference type="Pfam" id="PF22619">
    <property type="entry name" value="DNA_polI_exo1"/>
    <property type="match status" value="1"/>
</dbReference>
<dbReference type="InterPro" id="IPR043502">
    <property type="entry name" value="DNA/RNA_pol_sf"/>
</dbReference>
<dbReference type="SMART" id="SM00482">
    <property type="entry name" value="POLAc"/>
    <property type="match status" value="1"/>
</dbReference>
<evidence type="ECO:0000313" key="21">
    <source>
        <dbReference type="EMBL" id="MCZ0726054.1"/>
    </source>
</evidence>
<dbReference type="InterPro" id="IPR036279">
    <property type="entry name" value="5-3_exonuclease_C_sf"/>
</dbReference>
<gene>
    <name evidence="17 21" type="primary">polA</name>
    <name evidence="21" type="ORF">OW157_05640</name>
</gene>
<dbReference type="SMART" id="SM00279">
    <property type="entry name" value="HhH2"/>
    <property type="match status" value="1"/>
</dbReference>
<dbReference type="InterPro" id="IPR020046">
    <property type="entry name" value="5-3_exonucl_a-hlix_arch_N"/>
</dbReference>
<proteinExistence type="inferred from homology"/>
<dbReference type="InterPro" id="IPR020045">
    <property type="entry name" value="DNA_polI_H3TH"/>
</dbReference>
<dbReference type="Gene3D" id="3.30.70.370">
    <property type="match status" value="1"/>
</dbReference>
<name>A0A9X3FQM4_9LACT</name>
<dbReference type="AlphaFoldDB" id="A0A9X3FQM4"/>
<evidence type="ECO:0000256" key="5">
    <source>
        <dbReference type="ARBA" id="ARBA00022679"/>
    </source>
</evidence>
<keyword evidence="10" id="KW-0378">Hydrolase</keyword>
<dbReference type="InterPro" id="IPR019760">
    <property type="entry name" value="DNA-dir_DNA_pol_A_CS"/>
</dbReference>
<dbReference type="EC" id="2.7.7.7" evidence="3 16"/>
<evidence type="ECO:0000256" key="7">
    <source>
        <dbReference type="ARBA" id="ARBA00022705"/>
    </source>
</evidence>
<comment type="subunit">
    <text evidence="2 17">Single-chain monomer with multiple functions.</text>
</comment>
<keyword evidence="11" id="KW-0269">Exonuclease</keyword>
<comment type="catalytic activity">
    <reaction evidence="15 17">
        <text>DNA(n) + a 2'-deoxyribonucleoside 5'-triphosphate = DNA(n+1) + diphosphate</text>
        <dbReference type="Rhea" id="RHEA:22508"/>
        <dbReference type="Rhea" id="RHEA-COMP:17339"/>
        <dbReference type="Rhea" id="RHEA-COMP:17340"/>
        <dbReference type="ChEBI" id="CHEBI:33019"/>
        <dbReference type="ChEBI" id="CHEBI:61560"/>
        <dbReference type="ChEBI" id="CHEBI:173112"/>
        <dbReference type="EC" id="2.7.7.7"/>
    </reaction>
</comment>
<keyword evidence="6 17" id="KW-0548">Nucleotidyltransferase</keyword>
<evidence type="ECO:0000256" key="4">
    <source>
        <dbReference type="ARBA" id="ARBA00020311"/>
    </source>
</evidence>
<dbReference type="CDD" id="cd09898">
    <property type="entry name" value="H3TH_53EXO"/>
    <property type="match status" value="1"/>
</dbReference>
<dbReference type="GO" id="GO:0006302">
    <property type="term" value="P:double-strand break repair"/>
    <property type="evidence" value="ECO:0007669"/>
    <property type="project" value="TreeGrafter"/>
</dbReference>
<dbReference type="InterPro" id="IPR036397">
    <property type="entry name" value="RNaseH_sf"/>
</dbReference>
<dbReference type="SUPFAM" id="SSF56672">
    <property type="entry name" value="DNA/RNA polymerases"/>
    <property type="match status" value="1"/>
</dbReference>
<evidence type="ECO:0000256" key="14">
    <source>
        <dbReference type="ARBA" id="ARBA00023204"/>
    </source>
</evidence>